<organism evidence="4 5">
    <name type="scientific">Pseudoscardovia radai</name>
    <dbReference type="NCBI Taxonomy" id="987066"/>
    <lineage>
        <taxon>Bacteria</taxon>
        <taxon>Bacillati</taxon>
        <taxon>Actinomycetota</taxon>
        <taxon>Actinomycetes</taxon>
        <taxon>Bifidobacteriales</taxon>
        <taxon>Bifidobacteriaceae</taxon>
        <taxon>Pseudoscardovia</taxon>
    </lineage>
</organism>
<feature type="chain" id="PRO_5012379124" evidence="3">
    <location>
        <begin position="40"/>
        <end position="338"/>
    </location>
</feature>
<feature type="transmembrane region" description="Helical" evidence="2">
    <location>
        <begin position="224"/>
        <end position="248"/>
    </location>
</feature>
<keyword evidence="2" id="KW-0812">Transmembrane</keyword>
<accession>A0A261F0N6</accession>
<keyword evidence="3" id="KW-0732">Signal</keyword>
<dbReference type="Proteomes" id="UP000216725">
    <property type="component" value="Unassembled WGS sequence"/>
</dbReference>
<evidence type="ECO:0000256" key="1">
    <source>
        <dbReference type="SAM" id="MobiDB-lite"/>
    </source>
</evidence>
<gene>
    <name evidence="4" type="ORF">PSRA_0399</name>
</gene>
<dbReference type="EMBL" id="MWWR01000003">
    <property type="protein sequence ID" value="OZG52667.1"/>
    <property type="molecule type" value="Genomic_DNA"/>
</dbReference>
<feature type="region of interest" description="Disordered" evidence="1">
    <location>
        <begin position="189"/>
        <end position="219"/>
    </location>
</feature>
<feature type="signal peptide" evidence="3">
    <location>
        <begin position="1"/>
        <end position="39"/>
    </location>
</feature>
<dbReference type="AlphaFoldDB" id="A0A261F0N6"/>
<evidence type="ECO:0000313" key="5">
    <source>
        <dbReference type="Proteomes" id="UP000216725"/>
    </source>
</evidence>
<keyword evidence="2" id="KW-0472">Membrane</keyword>
<name>A0A261F0N6_9BIFI</name>
<feature type="region of interest" description="Disordered" evidence="1">
    <location>
        <begin position="258"/>
        <end position="338"/>
    </location>
</feature>
<feature type="compositionally biased region" description="Low complexity" evidence="1">
    <location>
        <begin position="272"/>
        <end position="284"/>
    </location>
</feature>
<sequence length="338" mass="35809">MTWIVSSRRHGARRRGLLLALALVVPLLLGGMVAPAAFADDADEAGAFKTAADNHDMGVMDSDAETCATSIEAYAGMGLEAADITWCLWAYEYRDEGHDIMSDITYAKVDPSKIDSFKQALEHSLDGRSAVRTRAGWEVSTGSDDGSGSSEHLKLYYFNDSAIFFGNAWTPDYGDRYRAIAKESGFDVDAPESVSSSDASSDASGSSDSSASSGSPTSSAQDTVLSLAAVIGIAIAAVVLLVVAIVIVTVRRRRAAAMGPWQARPPYPNQPYPNQQYPSQPYQQPGGGAWPGAWGNGQYPPQAKAFGQTAPYAPQGTTRDAGDRRNTGNPPSGWNGKA</sequence>
<protein>
    <submittedName>
        <fullName evidence="4">Uncharacterized protein</fullName>
    </submittedName>
</protein>
<evidence type="ECO:0000313" key="4">
    <source>
        <dbReference type="EMBL" id="OZG52667.1"/>
    </source>
</evidence>
<comment type="caution">
    <text evidence="4">The sequence shown here is derived from an EMBL/GenBank/DDBJ whole genome shotgun (WGS) entry which is preliminary data.</text>
</comment>
<keyword evidence="2" id="KW-1133">Transmembrane helix</keyword>
<proteinExistence type="predicted"/>
<evidence type="ECO:0000256" key="3">
    <source>
        <dbReference type="SAM" id="SignalP"/>
    </source>
</evidence>
<reference evidence="4 5" key="1">
    <citation type="journal article" date="2017" name="BMC Genomics">
        <title>Comparative genomic and phylogenomic analyses of the Bifidobacteriaceae family.</title>
        <authorList>
            <person name="Lugli G.A."/>
            <person name="Milani C."/>
            <person name="Turroni F."/>
            <person name="Duranti S."/>
            <person name="Mancabelli L."/>
            <person name="Mangifesta M."/>
            <person name="Ferrario C."/>
            <person name="Modesto M."/>
            <person name="Mattarelli P."/>
            <person name="Jiri K."/>
            <person name="van Sinderen D."/>
            <person name="Ventura M."/>
        </authorList>
    </citation>
    <scope>NUCLEOTIDE SEQUENCE [LARGE SCALE GENOMIC DNA]</scope>
    <source>
        <strain evidence="4 5">DSM 24742</strain>
    </source>
</reference>
<keyword evidence="5" id="KW-1185">Reference proteome</keyword>
<evidence type="ECO:0000256" key="2">
    <source>
        <dbReference type="SAM" id="Phobius"/>
    </source>
</evidence>
<dbReference type="RefSeq" id="WP_094660189.1">
    <property type="nucleotide sequence ID" value="NZ_MWWR01000003.1"/>
</dbReference>